<feature type="compositionally biased region" description="Acidic residues" evidence="1">
    <location>
        <begin position="383"/>
        <end position="393"/>
    </location>
</feature>
<dbReference type="RefSeq" id="XP_068347457.1">
    <property type="nucleotide sequence ID" value="XM_068495878.1"/>
</dbReference>
<keyword evidence="3" id="KW-1185">Reference proteome</keyword>
<feature type="compositionally biased region" description="Pro residues" evidence="1">
    <location>
        <begin position="333"/>
        <end position="354"/>
    </location>
</feature>
<name>A0A1J4J4Q4_9EUKA</name>
<evidence type="ECO:0000256" key="1">
    <source>
        <dbReference type="SAM" id="MobiDB-lite"/>
    </source>
</evidence>
<dbReference type="Proteomes" id="UP000179807">
    <property type="component" value="Unassembled WGS sequence"/>
</dbReference>
<protein>
    <submittedName>
        <fullName evidence="2">Uncharacterized protein</fullName>
    </submittedName>
</protein>
<comment type="caution">
    <text evidence="2">The sequence shown here is derived from an EMBL/GenBank/DDBJ whole genome shotgun (WGS) entry which is preliminary data.</text>
</comment>
<gene>
    <name evidence="2" type="ORF">TRFO_11175</name>
</gene>
<accession>A0A1J4J4Q4</accession>
<proteinExistence type="predicted"/>
<dbReference type="GeneID" id="94830582"/>
<feature type="region of interest" description="Disordered" evidence="1">
    <location>
        <begin position="328"/>
        <end position="393"/>
    </location>
</feature>
<evidence type="ECO:0000313" key="3">
    <source>
        <dbReference type="Proteomes" id="UP000179807"/>
    </source>
</evidence>
<dbReference type="VEuPathDB" id="TrichDB:TRFO_11175"/>
<sequence length="458" mass="53842">MGSINYLIVQDLVFQKYELIFQKNFITGAEVLNEISKVLPIDPNQKIEFALEREDYNKMCLFMHSTLNPTLSFIPGNFIITPNIMYDPNSQFYIYNPLSDVRLTIEMMNFGKIDLIFPKKLCVDSLKAYLRKKVLIVMYPQLAVYEFNIICDKSIVNSNVEISELSGKILQLNFTDTPFMGSGAKLYYKYLDKIDYIEYQEIQGINYSIAEHFIIEKIRILTNNNIPNGKLTILFNSVVQSEKFPFLSDLFCDNNFYCFTIVFDSNNDVLSKSRKCSVEYCMLGSANNQQHPPQYFIRSTQILSIVPFQQYQPQFMHQLYMQPQFPPQQMQPQFPPQQIHPPMPQHQGYPPPPEQTYNNTYSQPKQSIQQPIQQQQDTTIEAVDGDEEEDEEPVIEDEHLLDMFCYYFEKYLEKNKIQKTPPPSYFASLTPEDEHLLKIFQPYYKEFRDQINKFAQHK</sequence>
<organism evidence="2 3">
    <name type="scientific">Tritrichomonas foetus</name>
    <dbReference type="NCBI Taxonomy" id="1144522"/>
    <lineage>
        <taxon>Eukaryota</taxon>
        <taxon>Metamonada</taxon>
        <taxon>Parabasalia</taxon>
        <taxon>Tritrichomonadida</taxon>
        <taxon>Tritrichomonadidae</taxon>
        <taxon>Tritrichomonas</taxon>
    </lineage>
</organism>
<dbReference type="AlphaFoldDB" id="A0A1J4J4Q4"/>
<dbReference type="EMBL" id="MLAK01001326">
    <property type="protein sequence ID" value="OHS94320.1"/>
    <property type="molecule type" value="Genomic_DNA"/>
</dbReference>
<feature type="compositionally biased region" description="Low complexity" evidence="1">
    <location>
        <begin position="362"/>
        <end position="382"/>
    </location>
</feature>
<evidence type="ECO:0000313" key="2">
    <source>
        <dbReference type="EMBL" id="OHS94320.1"/>
    </source>
</evidence>
<reference evidence="2" key="1">
    <citation type="submission" date="2016-10" db="EMBL/GenBank/DDBJ databases">
        <authorList>
            <person name="Benchimol M."/>
            <person name="Almeida L.G."/>
            <person name="Vasconcelos A.T."/>
            <person name="Perreira-Neves A."/>
            <person name="Rosa I.A."/>
            <person name="Tasca T."/>
            <person name="Bogo M.R."/>
            <person name="de Souza W."/>
        </authorList>
    </citation>
    <scope>NUCLEOTIDE SEQUENCE [LARGE SCALE GENOMIC DNA]</scope>
    <source>
        <strain evidence="2">K</strain>
    </source>
</reference>